<dbReference type="EMBL" id="LT906435">
    <property type="protein sequence ID" value="SNU87006.1"/>
    <property type="molecule type" value="Genomic_DNA"/>
</dbReference>
<evidence type="ECO:0000313" key="2">
    <source>
        <dbReference type="EMBL" id="SNU87006.1"/>
    </source>
</evidence>
<evidence type="ECO:0000256" key="1">
    <source>
        <dbReference type="SAM" id="Phobius"/>
    </source>
</evidence>
<dbReference type="AlphaFoldDB" id="A0A239SNN8"/>
<proteinExistence type="predicted"/>
<protein>
    <submittedName>
        <fullName evidence="2">Uncharacterized protein</fullName>
    </submittedName>
</protein>
<keyword evidence="1" id="KW-0472">Membrane</keyword>
<keyword evidence="1" id="KW-1133">Transmembrane helix</keyword>
<reference evidence="2 3" key="1">
    <citation type="submission" date="2017-06" db="EMBL/GenBank/DDBJ databases">
        <authorList>
            <consortium name="Pathogen Informatics"/>
        </authorList>
    </citation>
    <scope>NUCLEOTIDE SEQUENCE [LARGE SCALE GENOMIC DNA]</scope>
    <source>
        <strain evidence="2 3">NCTC13161</strain>
    </source>
</reference>
<dbReference type="Proteomes" id="UP000215126">
    <property type="component" value="Chromosome 1"/>
</dbReference>
<name>A0A239SNN8_9BURK</name>
<accession>A0A239SNN8</accession>
<keyword evidence="3" id="KW-1185">Reference proteome</keyword>
<feature type="transmembrane region" description="Helical" evidence="1">
    <location>
        <begin position="12"/>
        <end position="37"/>
    </location>
</feature>
<gene>
    <name evidence="2" type="ORF">SAMEA4530655_03620</name>
</gene>
<organism evidence="2 3">
    <name type="scientific">Pandoraea sputorum</name>
    <dbReference type="NCBI Taxonomy" id="93222"/>
    <lineage>
        <taxon>Bacteria</taxon>
        <taxon>Pseudomonadati</taxon>
        <taxon>Pseudomonadota</taxon>
        <taxon>Betaproteobacteria</taxon>
        <taxon>Burkholderiales</taxon>
        <taxon>Burkholderiaceae</taxon>
        <taxon>Pandoraea</taxon>
    </lineage>
</organism>
<sequence>MQVEFANLSQLIWTFGVLCLAGSIGGAMVGATLVDVLKSYSDKQRKQPTREDVG</sequence>
<keyword evidence="1" id="KW-0812">Transmembrane</keyword>
<evidence type="ECO:0000313" key="3">
    <source>
        <dbReference type="Proteomes" id="UP000215126"/>
    </source>
</evidence>